<evidence type="ECO:0000313" key="2">
    <source>
        <dbReference type="EMBL" id="GBG87065.1"/>
    </source>
</evidence>
<reference evidence="2 3" key="1">
    <citation type="journal article" date="2018" name="Cell">
        <title>The Chara Genome: Secondary Complexity and Implications for Plant Terrestrialization.</title>
        <authorList>
            <person name="Nishiyama T."/>
            <person name="Sakayama H."/>
            <person name="Vries J.D."/>
            <person name="Buschmann H."/>
            <person name="Saint-Marcoux D."/>
            <person name="Ullrich K.K."/>
            <person name="Haas F.B."/>
            <person name="Vanderstraeten L."/>
            <person name="Becker D."/>
            <person name="Lang D."/>
            <person name="Vosolsobe S."/>
            <person name="Rombauts S."/>
            <person name="Wilhelmsson P.K.I."/>
            <person name="Janitza P."/>
            <person name="Kern R."/>
            <person name="Heyl A."/>
            <person name="Rumpler F."/>
            <person name="Villalobos L.I.A.C."/>
            <person name="Clay J.M."/>
            <person name="Skokan R."/>
            <person name="Toyoda A."/>
            <person name="Suzuki Y."/>
            <person name="Kagoshima H."/>
            <person name="Schijlen E."/>
            <person name="Tajeshwar N."/>
            <person name="Catarino B."/>
            <person name="Hetherington A.J."/>
            <person name="Saltykova A."/>
            <person name="Bonnot C."/>
            <person name="Breuninger H."/>
            <person name="Symeonidi A."/>
            <person name="Radhakrishnan G.V."/>
            <person name="Van Nieuwerburgh F."/>
            <person name="Deforce D."/>
            <person name="Chang C."/>
            <person name="Karol K.G."/>
            <person name="Hedrich R."/>
            <person name="Ulvskov P."/>
            <person name="Glockner G."/>
            <person name="Delwiche C.F."/>
            <person name="Petrasek J."/>
            <person name="Van de Peer Y."/>
            <person name="Friml J."/>
            <person name="Beilby M."/>
            <person name="Dolan L."/>
            <person name="Kohara Y."/>
            <person name="Sugano S."/>
            <person name="Fujiyama A."/>
            <person name="Delaux P.-M."/>
            <person name="Quint M."/>
            <person name="TheiBen G."/>
            <person name="Hagemann M."/>
            <person name="Harholt J."/>
            <person name="Dunand C."/>
            <person name="Zachgo S."/>
            <person name="Langdale J."/>
            <person name="Maumus F."/>
            <person name="Straeten D.V.D."/>
            <person name="Gould S.B."/>
            <person name="Rensing S.A."/>
        </authorList>
    </citation>
    <scope>NUCLEOTIDE SEQUENCE [LARGE SCALE GENOMIC DNA]</scope>
    <source>
        <strain evidence="2 3">S276</strain>
    </source>
</reference>
<keyword evidence="3" id="KW-1185">Reference proteome</keyword>
<proteinExistence type="predicted"/>
<evidence type="ECO:0008006" key="4">
    <source>
        <dbReference type="Google" id="ProtNLM"/>
    </source>
</evidence>
<gene>
    <name evidence="2" type="ORF">CBR_g44521</name>
</gene>
<feature type="compositionally biased region" description="Basic residues" evidence="1">
    <location>
        <begin position="199"/>
        <end position="209"/>
    </location>
</feature>
<feature type="region of interest" description="Disordered" evidence="1">
    <location>
        <begin position="38"/>
        <end position="209"/>
    </location>
</feature>
<feature type="compositionally biased region" description="Acidic residues" evidence="1">
    <location>
        <begin position="98"/>
        <end position="129"/>
    </location>
</feature>
<organism evidence="2 3">
    <name type="scientific">Chara braunii</name>
    <name type="common">Braun's stonewort</name>
    <dbReference type="NCBI Taxonomy" id="69332"/>
    <lineage>
        <taxon>Eukaryota</taxon>
        <taxon>Viridiplantae</taxon>
        <taxon>Streptophyta</taxon>
        <taxon>Charophyceae</taxon>
        <taxon>Charales</taxon>
        <taxon>Characeae</taxon>
        <taxon>Chara</taxon>
    </lineage>
</organism>
<dbReference type="Proteomes" id="UP000265515">
    <property type="component" value="Unassembled WGS sequence"/>
</dbReference>
<comment type="caution">
    <text evidence="2">The sequence shown here is derived from an EMBL/GenBank/DDBJ whole genome shotgun (WGS) entry which is preliminary data.</text>
</comment>
<evidence type="ECO:0000256" key="1">
    <source>
        <dbReference type="SAM" id="MobiDB-lite"/>
    </source>
</evidence>
<dbReference type="Gramene" id="GBG87065">
    <property type="protein sequence ID" value="GBG87065"/>
    <property type="gene ID" value="CBR_g44521"/>
</dbReference>
<feature type="compositionally biased region" description="Basic and acidic residues" evidence="1">
    <location>
        <begin position="154"/>
        <end position="167"/>
    </location>
</feature>
<dbReference type="EMBL" id="BFEA01000593">
    <property type="protein sequence ID" value="GBG87065.1"/>
    <property type="molecule type" value="Genomic_DNA"/>
</dbReference>
<evidence type="ECO:0000313" key="3">
    <source>
        <dbReference type="Proteomes" id="UP000265515"/>
    </source>
</evidence>
<name>A0A388LXR8_CHABU</name>
<dbReference type="AlphaFoldDB" id="A0A388LXR8"/>
<protein>
    <recommendedName>
        <fullName evidence="4">WIYLD domain-containing protein</fullName>
    </recommendedName>
</protein>
<sequence length="209" mass="23450">MARALAAAGYSTEEIEQAFAGYSGNRTRDTLQQGCEEVREQLQEEREDAPAADIPGGSGSLVRFTGLQLRTTTWPVRPCVQGSEEDDPETEPTREEDPHEDDEYREDEDSEEEESDNGEDDNYDDDDEPSPPPWRGSGRRREEVQPTRRRGLSRRRDDVDDPSPHGRRDTRRRGPSVATEAGRGSVSSTRSAGGERRRGSGKGKRGRRF</sequence>
<accession>A0A388LXR8</accession>